<dbReference type="Proteomes" id="UP000307440">
    <property type="component" value="Unassembled WGS sequence"/>
</dbReference>
<feature type="region of interest" description="Disordered" evidence="1">
    <location>
        <begin position="346"/>
        <end position="389"/>
    </location>
</feature>
<dbReference type="STRING" id="230819.A0A5C3LBY7"/>
<organism evidence="3 4">
    <name type="scientific">Coprinopsis marcescibilis</name>
    <name type="common">Agaric fungus</name>
    <name type="synonym">Psathyrella marcescibilis</name>
    <dbReference type="NCBI Taxonomy" id="230819"/>
    <lineage>
        <taxon>Eukaryota</taxon>
        <taxon>Fungi</taxon>
        <taxon>Dikarya</taxon>
        <taxon>Basidiomycota</taxon>
        <taxon>Agaricomycotina</taxon>
        <taxon>Agaricomycetes</taxon>
        <taxon>Agaricomycetidae</taxon>
        <taxon>Agaricales</taxon>
        <taxon>Agaricineae</taxon>
        <taxon>Psathyrellaceae</taxon>
        <taxon>Coprinopsis</taxon>
    </lineage>
</organism>
<evidence type="ECO:0000313" key="3">
    <source>
        <dbReference type="EMBL" id="TFK30574.1"/>
    </source>
</evidence>
<feature type="region of interest" description="Disordered" evidence="1">
    <location>
        <begin position="457"/>
        <end position="482"/>
    </location>
</feature>
<keyword evidence="4" id="KW-1185">Reference proteome</keyword>
<feature type="transmembrane region" description="Helical" evidence="2">
    <location>
        <begin position="174"/>
        <end position="197"/>
    </location>
</feature>
<feature type="transmembrane region" description="Helical" evidence="2">
    <location>
        <begin position="75"/>
        <end position="94"/>
    </location>
</feature>
<feature type="transmembrane region" description="Helical" evidence="2">
    <location>
        <begin position="50"/>
        <end position="68"/>
    </location>
</feature>
<proteinExistence type="predicted"/>
<evidence type="ECO:0000256" key="2">
    <source>
        <dbReference type="SAM" id="Phobius"/>
    </source>
</evidence>
<keyword evidence="2" id="KW-1133">Transmembrane helix</keyword>
<sequence>MTQIFARASGLSLTEDAGLECIITDIPLLCIGIMAMGMLTFQVVMKRIELLMLLLFASSLFGFIGALLDLGQILVRGHAGIVNGAGLTAVAGYIRSREVFFALSIGVLYLFYWTFVSRQPHGDDTGTDMHCASWARWGYIGITLKWCTLLACMVIFALQVTWRVTPMHHVYGNVYIASATIETTISAIFILKLLLNFYLSPSHLRRRVFLGYVTPIIAFGLSAGLGIGNLVHFSFSETSLGRFLRAVEVYMLVVYCLVILFRTNSTPLATKRLSRAYSIDTMHDKEKGLINDYSAPALPTQIINIRPDPSSSQTAMPQESWKLSRFSRLSKISSWISSDRFSRRYSQREEDRTAPIQEATFAPPDRSLLFQPASPYFATTGDGNADRNRQSMTITEPQRSPSDVNWQEQSAKAFTDAKSFSLTYYDMENESKIPSARRGESDSSTIESLSPVYGLNGIVPPRARSNTNSGFEPNTKSPLGDVTPVTKLMQEKTDIDNTIATLRIQSNNFNDATNSASASEYIVDRALLSVISLETPSTSSSSPNPIGLSLLSAFPEPPAPGTPLNEGVSIHAVPTPRPVLGRTPINRAPVPLDLSSLLGSPSSDLTPSSRFGSAGTQYDVTSFIGDLSDPRSGFVPLSGYFPTSAITAPFTALSDIQSAEESLENTPRARVAELSLSPASVTTMPVITVETPTMKAIARPLGSATMSSSFKAIQVASRSTDKLSQ</sequence>
<evidence type="ECO:0000256" key="1">
    <source>
        <dbReference type="SAM" id="MobiDB-lite"/>
    </source>
</evidence>
<gene>
    <name evidence="3" type="ORF">FA15DRAFT_751597</name>
</gene>
<dbReference type="OrthoDB" id="2564696at2759"/>
<feature type="compositionally biased region" description="Polar residues" evidence="1">
    <location>
        <begin position="464"/>
        <end position="477"/>
    </location>
</feature>
<accession>A0A5C3LBY7</accession>
<feature type="transmembrane region" description="Helical" evidence="2">
    <location>
        <begin position="100"/>
        <end position="116"/>
    </location>
</feature>
<reference evidence="3 4" key="1">
    <citation type="journal article" date="2019" name="Nat. Ecol. Evol.">
        <title>Megaphylogeny resolves global patterns of mushroom evolution.</title>
        <authorList>
            <person name="Varga T."/>
            <person name="Krizsan K."/>
            <person name="Foldi C."/>
            <person name="Dima B."/>
            <person name="Sanchez-Garcia M."/>
            <person name="Sanchez-Ramirez S."/>
            <person name="Szollosi G.J."/>
            <person name="Szarkandi J.G."/>
            <person name="Papp V."/>
            <person name="Albert L."/>
            <person name="Andreopoulos W."/>
            <person name="Angelini C."/>
            <person name="Antonin V."/>
            <person name="Barry K.W."/>
            <person name="Bougher N.L."/>
            <person name="Buchanan P."/>
            <person name="Buyck B."/>
            <person name="Bense V."/>
            <person name="Catcheside P."/>
            <person name="Chovatia M."/>
            <person name="Cooper J."/>
            <person name="Damon W."/>
            <person name="Desjardin D."/>
            <person name="Finy P."/>
            <person name="Geml J."/>
            <person name="Haridas S."/>
            <person name="Hughes K."/>
            <person name="Justo A."/>
            <person name="Karasinski D."/>
            <person name="Kautmanova I."/>
            <person name="Kiss B."/>
            <person name="Kocsube S."/>
            <person name="Kotiranta H."/>
            <person name="LaButti K.M."/>
            <person name="Lechner B.E."/>
            <person name="Liimatainen K."/>
            <person name="Lipzen A."/>
            <person name="Lukacs Z."/>
            <person name="Mihaltcheva S."/>
            <person name="Morgado L.N."/>
            <person name="Niskanen T."/>
            <person name="Noordeloos M.E."/>
            <person name="Ohm R.A."/>
            <person name="Ortiz-Santana B."/>
            <person name="Ovrebo C."/>
            <person name="Racz N."/>
            <person name="Riley R."/>
            <person name="Savchenko A."/>
            <person name="Shiryaev A."/>
            <person name="Soop K."/>
            <person name="Spirin V."/>
            <person name="Szebenyi C."/>
            <person name="Tomsovsky M."/>
            <person name="Tulloss R.E."/>
            <person name="Uehling J."/>
            <person name="Grigoriev I.V."/>
            <person name="Vagvolgyi C."/>
            <person name="Papp T."/>
            <person name="Martin F.M."/>
            <person name="Miettinen O."/>
            <person name="Hibbett D.S."/>
            <person name="Nagy L.G."/>
        </authorList>
    </citation>
    <scope>NUCLEOTIDE SEQUENCE [LARGE SCALE GENOMIC DNA]</scope>
    <source>
        <strain evidence="3 4">CBS 121175</strain>
    </source>
</reference>
<feature type="transmembrane region" description="Helical" evidence="2">
    <location>
        <begin position="137"/>
        <end position="162"/>
    </location>
</feature>
<protein>
    <submittedName>
        <fullName evidence="3">Uncharacterized protein</fullName>
    </submittedName>
</protein>
<evidence type="ECO:0000313" key="4">
    <source>
        <dbReference type="Proteomes" id="UP000307440"/>
    </source>
</evidence>
<feature type="transmembrane region" description="Helical" evidence="2">
    <location>
        <begin position="21"/>
        <end position="44"/>
    </location>
</feature>
<dbReference type="EMBL" id="ML210146">
    <property type="protein sequence ID" value="TFK30574.1"/>
    <property type="molecule type" value="Genomic_DNA"/>
</dbReference>
<name>A0A5C3LBY7_COPMA</name>
<keyword evidence="2" id="KW-0472">Membrane</keyword>
<keyword evidence="2" id="KW-0812">Transmembrane</keyword>
<dbReference type="AlphaFoldDB" id="A0A5C3LBY7"/>
<feature type="transmembrane region" description="Helical" evidence="2">
    <location>
        <begin position="243"/>
        <end position="261"/>
    </location>
</feature>
<feature type="transmembrane region" description="Helical" evidence="2">
    <location>
        <begin position="209"/>
        <end position="231"/>
    </location>
</feature>